<accession>A0A167X6Z5</accession>
<dbReference type="InterPro" id="IPR034646">
    <property type="entry name" value="ADCK3_dom"/>
</dbReference>
<evidence type="ECO:0000313" key="8">
    <source>
        <dbReference type="Proteomes" id="UP000076874"/>
    </source>
</evidence>
<dbReference type="GO" id="GO:0005524">
    <property type="term" value="F:ATP binding"/>
    <property type="evidence" value="ECO:0007669"/>
    <property type="project" value="UniProtKB-KW"/>
</dbReference>
<feature type="region of interest" description="Disordered" evidence="5">
    <location>
        <begin position="29"/>
        <end position="118"/>
    </location>
</feature>
<reference evidence="7 8" key="1">
    <citation type="journal article" date="2016" name="Genome Biol. Evol.">
        <title>Divergent and convergent evolution of fungal pathogenicity.</title>
        <authorList>
            <person name="Shang Y."/>
            <person name="Xiao G."/>
            <person name="Zheng P."/>
            <person name="Cen K."/>
            <person name="Zhan S."/>
            <person name="Wang C."/>
        </authorList>
    </citation>
    <scope>NUCLEOTIDE SEQUENCE [LARGE SCALE GENOMIC DNA]</scope>
    <source>
        <strain evidence="7 8">RCEF 264</strain>
    </source>
</reference>
<dbReference type="InterPro" id="IPR051409">
    <property type="entry name" value="Atypical_kinase_ADCK"/>
</dbReference>
<dbReference type="GO" id="GO:0006744">
    <property type="term" value="P:ubiquinone biosynthetic process"/>
    <property type="evidence" value="ECO:0007669"/>
    <property type="project" value="TreeGrafter"/>
</dbReference>
<sequence length="831" mass="88272">MGFLDLAADLAAVVSASRSVAAKHAALRTRQLGAAFPSAPEETTKDPAETRKASEDASRSESAAAAATPSPQPGRDASPTATAATAAEAGPTETTPVFSDAADAEQHQTSQGPDEPVMPSFVMRTQLRPRVPPSVLHAARRAGAADVVAAAAAAATKNGGSSRPHPLDPRFKQQPYGSLFGANQAAAGTKAAPTDGAPSVASTPKVADAIESDVFRKSSSAVADALSETDRGVFVAGGTEKEKVQEEPASKEPALSATPPPQESAQELSPCPSDESADVGQIQEASTPPTPSPQKAEPEITMHEPQVQPPPVQTSATMPTESMRPAVKGDVQTEADSKVPLPGALPTTETVPRRTYAMKESKVPATRLSRMWNYGGLAAGMLGGALTESISRGFGGGGSGAQTGSVMLSAGNLERLVARLSRMRGAALKLGQMMSFQDAKMLPAPLHDVLQRVQDSADYMPAWQRDRVLAANLGGADWRDLFAEFDETPLAAASIGQVHRATLRSTGAAVAVKIQFPGVADSINSDLDNLGLLLTATRMLPRGLYLDKTLANARTELAWECDYVREAACAQRFRALLADAGELSPSSGGDGDGGVFAVPKIYAEASGKQVLTMSFMEGVGVTRAAPQLTQAQRDWIGTQILRLCLLEITQFRFMQTDPNWTNFLYDARHADTDADTDTGTAQEKRMGTLALLDFGASREYPAAFVDQYVRLLRAAATSDLDAVHALSRTLGYLTGHESRAMLDAHTQSVLTLAEPFHEHAPPLYDFRDQTITDRVRSFIPVMVRERLTPPPEETYSLHRKLSGAFLLCARLGSRVPCRQLFEDSLKKINLS</sequence>
<evidence type="ECO:0000313" key="7">
    <source>
        <dbReference type="EMBL" id="OAA64609.1"/>
    </source>
</evidence>
<dbReference type="OrthoDB" id="201153at2759"/>
<dbReference type="GO" id="GO:0016740">
    <property type="term" value="F:transferase activity"/>
    <property type="evidence" value="ECO:0007669"/>
    <property type="project" value="UniProtKB-KW"/>
</dbReference>
<feature type="compositionally biased region" description="Low complexity" evidence="5">
    <location>
        <begin position="181"/>
        <end position="197"/>
    </location>
</feature>
<dbReference type="SUPFAM" id="SSF56112">
    <property type="entry name" value="Protein kinase-like (PK-like)"/>
    <property type="match status" value="1"/>
</dbReference>
<feature type="region of interest" description="Disordered" evidence="5">
    <location>
        <begin position="156"/>
        <end position="204"/>
    </location>
</feature>
<dbReference type="STRING" id="1081102.A0A167X6Z5"/>
<organism evidence="7 8">
    <name type="scientific">Niveomyces insectorum RCEF 264</name>
    <dbReference type="NCBI Taxonomy" id="1081102"/>
    <lineage>
        <taxon>Eukaryota</taxon>
        <taxon>Fungi</taxon>
        <taxon>Dikarya</taxon>
        <taxon>Ascomycota</taxon>
        <taxon>Pezizomycotina</taxon>
        <taxon>Sordariomycetes</taxon>
        <taxon>Hypocreomycetidae</taxon>
        <taxon>Hypocreales</taxon>
        <taxon>Cordycipitaceae</taxon>
        <taxon>Niveomyces</taxon>
    </lineage>
</organism>
<dbReference type="InterPro" id="IPR004147">
    <property type="entry name" value="ABC1_dom"/>
</dbReference>
<comment type="caution">
    <text evidence="7">The sequence shown here is derived from an EMBL/GenBank/DDBJ whole genome shotgun (WGS) entry which is preliminary data.</text>
</comment>
<evidence type="ECO:0000256" key="3">
    <source>
        <dbReference type="ARBA" id="ARBA00022741"/>
    </source>
</evidence>
<dbReference type="PANTHER" id="PTHR43851:SF3">
    <property type="entry name" value="COENZYME Q8"/>
    <property type="match status" value="1"/>
</dbReference>
<feature type="compositionally biased region" description="Low complexity" evidence="5">
    <location>
        <begin position="79"/>
        <end position="96"/>
    </location>
</feature>
<evidence type="ECO:0000259" key="6">
    <source>
        <dbReference type="Pfam" id="PF03109"/>
    </source>
</evidence>
<evidence type="ECO:0000256" key="4">
    <source>
        <dbReference type="ARBA" id="ARBA00022840"/>
    </source>
</evidence>
<proteinExistence type="inferred from homology"/>
<evidence type="ECO:0000256" key="2">
    <source>
        <dbReference type="ARBA" id="ARBA00022679"/>
    </source>
</evidence>
<feature type="region of interest" description="Disordered" evidence="5">
    <location>
        <begin position="237"/>
        <end position="348"/>
    </location>
</feature>
<keyword evidence="3" id="KW-0547">Nucleotide-binding</keyword>
<dbReference type="AlphaFoldDB" id="A0A167X6Z5"/>
<dbReference type="Proteomes" id="UP000076874">
    <property type="component" value="Unassembled WGS sequence"/>
</dbReference>
<feature type="compositionally biased region" description="Basic and acidic residues" evidence="5">
    <location>
        <begin position="42"/>
        <end position="59"/>
    </location>
</feature>
<dbReference type="PANTHER" id="PTHR43851">
    <property type="match status" value="1"/>
</dbReference>
<dbReference type="Pfam" id="PF03109">
    <property type="entry name" value="ABC1"/>
    <property type="match status" value="1"/>
</dbReference>
<evidence type="ECO:0000256" key="1">
    <source>
        <dbReference type="ARBA" id="ARBA00009670"/>
    </source>
</evidence>
<name>A0A167X6Z5_9HYPO</name>
<feature type="compositionally biased region" description="Basic and acidic residues" evidence="5">
    <location>
        <begin position="239"/>
        <end position="250"/>
    </location>
</feature>
<protein>
    <submittedName>
        <fullName evidence="7">ABC1 protein</fullName>
    </submittedName>
</protein>
<keyword evidence="2" id="KW-0808">Transferase</keyword>
<dbReference type="CDD" id="cd13970">
    <property type="entry name" value="ABC1_ADCK3"/>
    <property type="match status" value="1"/>
</dbReference>
<feature type="domain" description="ABC1 atypical kinase-like" evidence="6">
    <location>
        <begin position="452"/>
        <end position="725"/>
    </location>
</feature>
<evidence type="ECO:0000256" key="5">
    <source>
        <dbReference type="SAM" id="MobiDB-lite"/>
    </source>
</evidence>
<dbReference type="InterPro" id="IPR011009">
    <property type="entry name" value="Kinase-like_dom_sf"/>
</dbReference>
<dbReference type="EMBL" id="AZHD01000004">
    <property type="protein sequence ID" value="OAA64609.1"/>
    <property type="molecule type" value="Genomic_DNA"/>
</dbReference>
<keyword evidence="8" id="KW-1185">Reference proteome</keyword>
<keyword evidence="4" id="KW-0067">ATP-binding</keyword>
<comment type="similarity">
    <text evidence="1">Belongs to the protein kinase superfamily. ADCK protein kinase family.</text>
</comment>
<gene>
    <name evidence="7" type="ORF">SPI_03256</name>
</gene>